<feature type="compositionally biased region" description="Basic and acidic residues" evidence="5">
    <location>
        <begin position="216"/>
        <end position="226"/>
    </location>
</feature>
<evidence type="ECO:0000256" key="4">
    <source>
        <dbReference type="ARBA" id="ARBA00022840"/>
    </source>
</evidence>
<dbReference type="SMART" id="SM00220">
    <property type="entry name" value="S_TKc"/>
    <property type="match status" value="1"/>
</dbReference>
<gene>
    <name evidence="7" type="ORF">LTR78_006054</name>
</gene>
<evidence type="ECO:0000313" key="7">
    <source>
        <dbReference type="EMBL" id="KAK3674207.1"/>
    </source>
</evidence>
<dbReference type="SUPFAM" id="SSF56112">
    <property type="entry name" value="Protein kinase-like (PK-like)"/>
    <property type="match status" value="1"/>
</dbReference>
<dbReference type="PANTHER" id="PTHR43671:SF85">
    <property type="entry name" value="KINASE, PUTATIVE-RELATED"/>
    <property type="match status" value="1"/>
</dbReference>
<dbReference type="Gene3D" id="1.10.510.10">
    <property type="entry name" value="Transferase(Phosphotransferase) domain 1"/>
    <property type="match status" value="1"/>
</dbReference>
<dbReference type="InterPro" id="IPR050660">
    <property type="entry name" value="NEK_Ser/Thr_kinase"/>
</dbReference>
<dbReference type="GO" id="GO:0004674">
    <property type="term" value="F:protein serine/threonine kinase activity"/>
    <property type="evidence" value="ECO:0007669"/>
    <property type="project" value="TreeGrafter"/>
</dbReference>
<dbReference type="InterPro" id="IPR008271">
    <property type="entry name" value="Ser/Thr_kinase_AS"/>
</dbReference>
<comment type="caution">
    <text evidence="7">The sequence shown here is derived from an EMBL/GenBank/DDBJ whole genome shotgun (WGS) entry which is preliminary data.</text>
</comment>
<proteinExistence type="predicted"/>
<evidence type="ECO:0000259" key="6">
    <source>
        <dbReference type="PROSITE" id="PS50011"/>
    </source>
</evidence>
<feature type="region of interest" description="Disordered" evidence="5">
    <location>
        <begin position="337"/>
        <end position="381"/>
    </location>
</feature>
<evidence type="ECO:0000313" key="8">
    <source>
        <dbReference type="Proteomes" id="UP001274830"/>
    </source>
</evidence>
<dbReference type="PROSITE" id="PS00108">
    <property type="entry name" value="PROTEIN_KINASE_ST"/>
    <property type="match status" value="1"/>
</dbReference>
<keyword evidence="2" id="KW-0547">Nucleotide-binding</keyword>
<accession>A0AAE0WM41</accession>
<reference evidence="7" key="1">
    <citation type="submission" date="2023-07" db="EMBL/GenBank/DDBJ databases">
        <title>Black Yeasts Isolated from many extreme environments.</title>
        <authorList>
            <person name="Coleine C."/>
            <person name="Stajich J.E."/>
            <person name="Selbmann L."/>
        </authorList>
    </citation>
    <scope>NUCLEOTIDE SEQUENCE</scope>
    <source>
        <strain evidence="7">CCFEE 5485</strain>
    </source>
</reference>
<dbReference type="GO" id="GO:0005524">
    <property type="term" value="F:ATP binding"/>
    <property type="evidence" value="ECO:0007669"/>
    <property type="project" value="UniProtKB-KW"/>
</dbReference>
<sequence>MARFRRFRDWELKIRNDRHKPRPQIAANDIRTQCANDRQTVATLIVISRLRHLHDRQDDLLSAYIDLLEQQHCWPGLEASIILTEQLLEHVQGQRDAIRTELLGHGADVASPALASSPRGKPQATPGKSALGRRVIRNRGMASEGESPPLVKCPRPSRQGPHASTQDSFKVRKTPPPPGAHESSGGRISGSSGSRKRKGSGEGQTSGMRPVLRPRPNTDVRNGNKDDELDPINDLPDYTDELNQDERKPSDGSRDGRSLKPRSESSESSAGDRPTEEQLIEQLAIVDDGPMHDWRPEAELGGNGPPSRRRGQTPEVPIPFLGRFDDESDEEFQDHMPVLESGNGFPPSRPGPPSVPPPGPPSGPPPALPLGPPQPVWTKSRKARQLQFGNPFPGSLDQWQWAESLGEGGQGHAGLWVQYDQAGNVIDRMAVKELWYDGPGDWIHKAIWKDIELGVRTCREDDVHKMLSGLESSGSIDLRQRHDTARRVAQTAQDEEGMDSAIIPEPFIWSLLETLAEAAHLMYKGTLTSNGPPFNEILHRDIKPANVFLADNLGSGWPGMRAVAKLGDFGCAIERQARDTINPRGMVDTGTPYYMAPKQFGECQNLLPTPLPSRVNVYGIGKTILSLMVLTDPPLHNYFGRLPILITNFERSYSQRLWDLIEQCVYGPLGIRLTVEELLEDVRRHIQQNDLRTAGDCNVLVRADAYALLAKPAPRRGDRD</sequence>
<keyword evidence="4" id="KW-0067">ATP-binding</keyword>
<dbReference type="EMBL" id="JAUTXT010000021">
    <property type="protein sequence ID" value="KAK3674207.1"/>
    <property type="molecule type" value="Genomic_DNA"/>
</dbReference>
<keyword evidence="3" id="KW-0418">Kinase</keyword>
<dbReference type="PANTHER" id="PTHR43671">
    <property type="entry name" value="SERINE/THREONINE-PROTEIN KINASE NEK"/>
    <property type="match status" value="1"/>
</dbReference>
<feature type="compositionally biased region" description="Basic and acidic residues" evidence="5">
    <location>
        <begin position="289"/>
        <end position="298"/>
    </location>
</feature>
<feature type="compositionally biased region" description="Acidic residues" evidence="5">
    <location>
        <begin position="227"/>
        <end position="243"/>
    </location>
</feature>
<feature type="region of interest" description="Disordered" evidence="5">
    <location>
        <begin position="110"/>
        <end position="323"/>
    </location>
</feature>
<dbReference type="AlphaFoldDB" id="A0AAE0WM41"/>
<evidence type="ECO:0000256" key="2">
    <source>
        <dbReference type="ARBA" id="ARBA00022741"/>
    </source>
</evidence>
<evidence type="ECO:0000256" key="5">
    <source>
        <dbReference type="SAM" id="MobiDB-lite"/>
    </source>
</evidence>
<name>A0AAE0WM41_9PEZI</name>
<feature type="domain" description="Protein kinase" evidence="6">
    <location>
        <begin position="399"/>
        <end position="686"/>
    </location>
</feature>
<evidence type="ECO:0000256" key="3">
    <source>
        <dbReference type="ARBA" id="ARBA00022777"/>
    </source>
</evidence>
<keyword evidence="1" id="KW-0808">Transferase</keyword>
<evidence type="ECO:0000256" key="1">
    <source>
        <dbReference type="ARBA" id="ARBA00022679"/>
    </source>
</evidence>
<feature type="compositionally biased region" description="Pro residues" evidence="5">
    <location>
        <begin position="347"/>
        <end position="375"/>
    </location>
</feature>
<feature type="compositionally biased region" description="Low complexity" evidence="5">
    <location>
        <begin position="182"/>
        <end position="193"/>
    </location>
</feature>
<dbReference type="Proteomes" id="UP001274830">
    <property type="component" value="Unassembled WGS sequence"/>
</dbReference>
<dbReference type="InterPro" id="IPR000719">
    <property type="entry name" value="Prot_kinase_dom"/>
</dbReference>
<organism evidence="7 8">
    <name type="scientific">Recurvomyces mirabilis</name>
    <dbReference type="NCBI Taxonomy" id="574656"/>
    <lineage>
        <taxon>Eukaryota</taxon>
        <taxon>Fungi</taxon>
        <taxon>Dikarya</taxon>
        <taxon>Ascomycota</taxon>
        <taxon>Pezizomycotina</taxon>
        <taxon>Dothideomycetes</taxon>
        <taxon>Dothideomycetidae</taxon>
        <taxon>Mycosphaerellales</taxon>
        <taxon>Teratosphaeriaceae</taxon>
        <taxon>Recurvomyces</taxon>
    </lineage>
</organism>
<feature type="compositionally biased region" description="Basic and acidic residues" evidence="5">
    <location>
        <begin position="244"/>
        <end position="265"/>
    </location>
</feature>
<dbReference type="InterPro" id="IPR011009">
    <property type="entry name" value="Kinase-like_dom_sf"/>
</dbReference>
<dbReference type="PROSITE" id="PS50011">
    <property type="entry name" value="PROTEIN_KINASE_DOM"/>
    <property type="match status" value="1"/>
</dbReference>
<dbReference type="Pfam" id="PF00069">
    <property type="entry name" value="Pkinase"/>
    <property type="match status" value="1"/>
</dbReference>
<protein>
    <recommendedName>
        <fullName evidence="6">Protein kinase domain-containing protein</fullName>
    </recommendedName>
</protein>
<keyword evidence="8" id="KW-1185">Reference proteome</keyword>